<keyword evidence="2" id="KW-1185">Reference proteome</keyword>
<comment type="caution">
    <text evidence="1">The sequence shown here is derived from an EMBL/GenBank/DDBJ whole genome shotgun (WGS) entry which is preliminary data.</text>
</comment>
<sequence length="124" mass="14027">MTLNELAQEYLASRLTSILDEHAITGFFVEATTEYAGWAQLQSLVDSANPVIDGQCVITLSEWAVIKPLAYLLCEKETALMHELSKMMSHEPAGRSSSEIENDITNFRNEYFRQWAFNYPCASI</sequence>
<dbReference type="AlphaFoldDB" id="A0A4R6Y509"/>
<dbReference type="EMBL" id="SNZE01000022">
    <property type="protein sequence ID" value="TDR30343.1"/>
    <property type="molecule type" value="Genomic_DNA"/>
</dbReference>
<dbReference type="OrthoDB" id="9135870at2"/>
<evidence type="ECO:0000313" key="2">
    <source>
        <dbReference type="Proteomes" id="UP000294480"/>
    </source>
</evidence>
<protein>
    <submittedName>
        <fullName evidence="1">Uncharacterized protein</fullName>
    </submittedName>
</protein>
<dbReference type="RefSeq" id="WP_133621225.1">
    <property type="nucleotide sequence ID" value="NZ_SNZE01000022.1"/>
</dbReference>
<organism evidence="1 2">
    <name type="scientific">Hydromonas duriensis</name>
    <dbReference type="NCBI Taxonomy" id="1527608"/>
    <lineage>
        <taxon>Bacteria</taxon>
        <taxon>Pseudomonadati</taxon>
        <taxon>Pseudomonadota</taxon>
        <taxon>Betaproteobacteria</taxon>
        <taxon>Burkholderiales</taxon>
        <taxon>Burkholderiaceae</taxon>
        <taxon>Hydromonas</taxon>
    </lineage>
</organism>
<dbReference type="Proteomes" id="UP000294480">
    <property type="component" value="Unassembled WGS sequence"/>
</dbReference>
<accession>A0A4R6Y509</accession>
<proteinExistence type="predicted"/>
<name>A0A4R6Y509_9BURK</name>
<reference evidence="1 2" key="1">
    <citation type="submission" date="2019-03" db="EMBL/GenBank/DDBJ databases">
        <title>Genomic Encyclopedia of Type Strains, Phase IV (KMG-IV): sequencing the most valuable type-strain genomes for metagenomic binning, comparative biology and taxonomic classification.</title>
        <authorList>
            <person name="Goeker M."/>
        </authorList>
    </citation>
    <scope>NUCLEOTIDE SEQUENCE [LARGE SCALE GENOMIC DNA]</scope>
    <source>
        <strain evidence="1 2">DSM 102852</strain>
    </source>
</reference>
<evidence type="ECO:0000313" key="1">
    <source>
        <dbReference type="EMBL" id="TDR30343.1"/>
    </source>
</evidence>
<gene>
    <name evidence="1" type="ORF">DFR44_12212</name>
</gene>